<organism evidence="3 4">
    <name type="scientific">Pelagibacterium lacus</name>
    <dbReference type="NCBI Taxonomy" id="2282655"/>
    <lineage>
        <taxon>Bacteria</taxon>
        <taxon>Pseudomonadati</taxon>
        <taxon>Pseudomonadota</taxon>
        <taxon>Alphaproteobacteria</taxon>
        <taxon>Hyphomicrobiales</taxon>
        <taxon>Devosiaceae</taxon>
        <taxon>Pelagibacterium</taxon>
    </lineage>
</organism>
<evidence type="ECO:0000256" key="1">
    <source>
        <dbReference type="SAM" id="MobiDB-lite"/>
    </source>
</evidence>
<dbReference type="PANTHER" id="PTHR35562">
    <property type="entry name" value="DNA ENDONUCLEASE SMRA-RELATED"/>
    <property type="match status" value="1"/>
</dbReference>
<feature type="region of interest" description="Disordered" evidence="1">
    <location>
        <begin position="1"/>
        <end position="52"/>
    </location>
</feature>
<name>A0A369W3T3_9HYPH</name>
<reference evidence="4" key="1">
    <citation type="submission" date="2018-07" db="EMBL/GenBank/DDBJ databases">
        <authorList>
            <person name="Liu B.-T."/>
            <person name="Du Z."/>
        </authorList>
    </citation>
    <scope>NUCLEOTIDE SEQUENCE [LARGE SCALE GENOMIC DNA]</scope>
    <source>
        <strain evidence="4">XYN52</strain>
    </source>
</reference>
<dbReference type="SUPFAM" id="SSF160443">
    <property type="entry name" value="SMR domain-like"/>
    <property type="match status" value="1"/>
</dbReference>
<evidence type="ECO:0000259" key="2">
    <source>
        <dbReference type="PROSITE" id="PS50828"/>
    </source>
</evidence>
<dbReference type="PANTHER" id="PTHR35562:SF2">
    <property type="entry name" value="DNA ENDONUCLEASE SMRA-RELATED"/>
    <property type="match status" value="1"/>
</dbReference>
<dbReference type="InterPro" id="IPR036063">
    <property type="entry name" value="Smr_dom_sf"/>
</dbReference>
<evidence type="ECO:0000313" key="4">
    <source>
        <dbReference type="Proteomes" id="UP000253759"/>
    </source>
</evidence>
<dbReference type="AlphaFoldDB" id="A0A369W3T3"/>
<proteinExistence type="predicted"/>
<dbReference type="PROSITE" id="PS50828">
    <property type="entry name" value="SMR"/>
    <property type="match status" value="1"/>
</dbReference>
<dbReference type="InterPro" id="IPR002625">
    <property type="entry name" value="Smr_dom"/>
</dbReference>
<evidence type="ECO:0000313" key="3">
    <source>
        <dbReference type="EMBL" id="RDE08535.1"/>
    </source>
</evidence>
<dbReference type="Pfam" id="PF01713">
    <property type="entry name" value="Smr"/>
    <property type="match status" value="1"/>
</dbReference>
<gene>
    <name evidence="3" type="ORF">DVH29_11010</name>
</gene>
<accession>A0A369W3T3</accession>
<dbReference type="Proteomes" id="UP000253759">
    <property type="component" value="Unassembled WGS sequence"/>
</dbReference>
<sequence length="236" mass="25710">MSGPSCATPSRAIPTGSSLQPTISNRRRDFEGFAMARKPPGPRKSPPGPVRDWHLWTAVGKTVDPLKGRKSADPRKLIEAIETPPPDAPAAARPEPPRFARPALPSRAPLIAASRVPASEKPIEPNLKRRVTSGREPIDSTLDLHGMTQARAQMVLERFILERAARGERTLLVITGKGIKKTGYLQLAQRGVLREMVPLWLNAPDLAPLIAGIEPAHQSHGGGGALYVRLKRRRET</sequence>
<feature type="domain" description="Smr" evidence="2">
    <location>
        <begin position="142"/>
        <end position="231"/>
    </location>
</feature>
<feature type="compositionally biased region" description="Polar residues" evidence="1">
    <location>
        <begin position="15"/>
        <end position="24"/>
    </location>
</feature>
<protein>
    <submittedName>
        <fullName evidence="3">DNA mismatch repair protein MutS</fullName>
    </submittedName>
</protein>
<keyword evidence="4" id="KW-1185">Reference proteome</keyword>
<dbReference type="Gene3D" id="3.30.1370.110">
    <property type="match status" value="1"/>
</dbReference>
<dbReference type="EMBL" id="QQNH01000015">
    <property type="protein sequence ID" value="RDE08535.1"/>
    <property type="molecule type" value="Genomic_DNA"/>
</dbReference>
<comment type="caution">
    <text evidence="3">The sequence shown here is derived from an EMBL/GenBank/DDBJ whole genome shotgun (WGS) entry which is preliminary data.</text>
</comment>